<dbReference type="GO" id="GO:0042597">
    <property type="term" value="C:periplasmic space"/>
    <property type="evidence" value="ECO:0007669"/>
    <property type="project" value="UniProtKB-SubCell"/>
</dbReference>
<dbReference type="PROSITE" id="PS51257">
    <property type="entry name" value="PROKAR_LIPOPROTEIN"/>
    <property type="match status" value="1"/>
</dbReference>
<evidence type="ECO:0000256" key="3">
    <source>
        <dbReference type="ARBA" id="ARBA00022729"/>
    </source>
</evidence>
<evidence type="ECO:0000256" key="2">
    <source>
        <dbReference type="ARBA" id="ARBA00010742"/>
    </source>
</evidence>
<dbReference type="PANTHER" id="PTHR30024:SF47">
    <property type="entry name" value="TAURINE-BINDING PERIPLASMIC PROTEIN"/>
    <property type="match status" value="1"/>
</dbReference>
<dbReference type="PANTHER" id="PTHR30024">
    <property type="entry name" value="ALIPHATIC SULFONATES-BINDING PROTEIN-RELATED"/>
    <property type="match status" value="1"/>
</dbReference>
<dbReference type="InterPro" id="IPR015168">
    <property type="entry name" value="SsuA/THI5"/>
</dbReference>
<feature type="signal peptide" evidence="4">
    <location>
        <begin position="1"/>
        <end position="23"/>
    </location>
</feature>
<evidence type="ECO:0000259" key="5">
    <source>
        <dbReference type="Pfam" id="PF09084"/>
    </source>
</evidence>
<sequence length="384" mass="41776">MIMKKLLSLVLSFALVCTLISGCGPKGGGGNSSNQPLDAAETTFGLTPLPERTTLTIGFFSGSAHSMPWYIADRMGFFDELNIDVEYESFIGGPAMMEASASWDICDVGAPGILNGMKNYDIQMLGLCDNEYNTALFVRPDSPQAADPTNPEVWKGIECILPTGTTLQYMFLSYLQSLGLSADDVTITNMDVTPALTAFNAGEGDALCVWNAVAYNAEDSGLVRITDVSELGINNVCGLAATKDAMENKSDLIDLAWMVYYLTWDWCQQSEDNMAQAVELYVESCEDEGVVSNESICQRALDIFACPSPSEAVSVMTTEEEDRLSLADRPLLAAENDLLETMDFFISIGSYTEEDRTAILDKELVNSSVAERCAETLKTLGYLE</sequence>
<evidence type="ECO:0000313" key="6">
    <source>
        <dbReference type="EMBL" id="MSB22274.1"/>
    </source>
</evidence>
<dbReference type="AlphaFoldDB" id="A0A6I2R6C8"/>
<protein>
    <submittedName>
        <fullName evidence="6">ABC transporter substrate-binding protein</fullName>
    </submittedName>
</protein>
<dbReference type="Pfam" id="PF09084">
    <property type="entry name" value="NMT1"/>
    <property type="match status" value="1"/>
</dbReference>
<accession>A0A6I2R6C8</accession>
<dbReference type="Proteomes" id="UP000434475">
    <property type="component" value="Unassembled WGS sequence"/>
</dbReference>
<dbReference type="EMBL" id="WKPR01000036">
    <property type="protein sequence ID" value="MSB22274.1"/>
    <property type="molecule type" value="Genomic_DNA"/>
</dbReference>
<evidence type="ECO:0000313" key="7">
    <source>
        <dbReference type="Proteomes" id="UP000434475"/>
    </source>
</evidence>
<evidence type="ECO:0000256" key="1">
    <source>
        <dbReference type="ARBA" id="ARBA00004418"/>
    </source>
</evidence>
<gene>
    <name evidence="6" type="ORF">GKE97_22670</name>
</gene>
<dbReference type="SUPFAM" id="SSF53850">
    <property type="entry name" value="Periplasmic binding protein-like II"/>
    <property type="match status" value="1"/>
</dbReference>
<keyword evidence="3 4" id="KW-0732">Signal</keyword>
<comment type="similarity">
    <text evidence="2">Belongs to the bacterial solute-binding protein SsuA/TauA family.</text>
</comment>
<dbReference type="Gene3D" id="3.40.190.10">
    <property type="entry name" value="Periplasmic binding protein-like II"/>
    <property type="match status" value="2"/>
</dbReference>
<feature type="domain" description="SsuA/THI5-like" evidence="5">
    <location>
        <begin position="66"/>
        <end position="257"/>
    </location>
</feature>
<name>A0A6I2R6C8_FLAPL</name>
<evidence type="ECO:0000256" key="4">
    <source>
        <dbReference type="SAM" id="SignalP"/>
    </source>
</evidence>
<reference evidence="6 7" key="1">
    <citation type="journal article" date="2019" name="Nat. Med.">
        <title>A library of human gut bacterial isolates paired with longitudinal multiomics data enables mechanistic microbiome research.</title>
        <authorList>
            <person name="Poyet M."/>
            <person name="Groussin M."/>
            <person name="Gibbons S.M."/>
            <person name="Avila-Pacheco J."/>
            <person name="Jiang X."/>
            <person name="Kearney S.M."/>
            <person name="Perrotta A.R."/>
            <person name="Berdy B."/>
            <person name="Zhao S."/>
            <person name="Lieberman T.D."/>
            <person name="Swanson P.K."/>
            <person name="Smith M."/>
            <person name="Roesemann S."/>
            <person name="Alexander J.E."/>
            <person name="Rich S.A."/>
            <person name="Livny J."/>
            <person name="Vlamakis H."/>
            <person name="Clish C."/>
            <person name="Bullock K."/>
            <person name="Deik A."/>
            <person name="Scott J."/>
            <person name="Pierce K.A."/>
            <person name="Xavier R.J."/>
            <person name="Alm E.J."/>
        </authorList>
    </citation>
    <scope>NUCLEOTIDE SEQUENCE [LARGE SCALE GENOMIC DNA]</scope>
    <source>
        <strain evidence="6 7">BIOML-A2</strain>
    </source>
</reference>
<proteinExistence type="inferred from homology"/>
<feature type="chain" id="PRO_5039012714" evidence="4">
    <location>
        <begin position="24"/>
        <end position="384"/>
    </location>
</feature>
<organism evidence="6 7">
    <name type="scientific">Flavonifractor plautii</name>
    <name type="common">Fusobacterium plautii</name>
    <dbReference type="NCBI Taxonomy" id="292800"/>
    <lineage>
        <taxon>Bacteria</taxon>
        <taxon>Bacillati</taxon>
        <taxon>Bacillota</taxon>
        <taxon>Clostridia</taxon>
        <taxon>Eubacteriales</taxon>
        <taxon>Oscillospiraceae</taxon>
        <taxon>Flavonifractor</taxon>
    </lineage>
</organism>
<comment type="subcellular location">
    <subcellularLocation>
        <location evidence="1">Periplasm</location>
    </subcellularLocation>
</comment>
<comment type="caution">
    <text evidence="6">The sequence shown here is derived from an EMBL/GenBank/DDBJ whole genome shotgun (WGS) entry which is preliminary data.</text>
</comment>